<gene>
    <name evidence="1" type="ORF">GCM10010307_20820</name>
</gene>
<proteinExistence type="predicted"/>
<accession>A0ABP6CZ58</accession>
<comment type="caution">
    <text evidence="1">The sequence shown here is derived from an EMBL/GenBank/DDBJ whole genome shotgun (WGS) entry which is preliminary data.</text>
</comment>
<dbReference type="Proteomes" id="UP001500151">
    <property type="component" value="Unassembled WGS sequence"/>
</dbReference>
<organism evidence="1 2">
    <name type="scientific">Streptomyces vastus</name>
    <dbReference type="NCBI Taxonomy" id="285451"/>
    <lineage>
        <taxon>Bacteria</taxon>
        <taxon>Bacillati</taxon>
        <taxon>Actinomycetota</taxon>
        <taxon>Actinomycetes</taxon>
        <taxon>Kitasatosporales</taxon>
        <taxon>Streptomycetaceae</taxon>
        <taxon>Streptomyces</taxon>
    </lineage>
</organism>
<keyword evidence="2" id="KW-1185">Reference proteome</keyword>
<name>A0ABP6CZ58_9ACTN</name>
<sequence length="49" mass="5280">MMHVLTAAIAAGLRSRKFIPTNLLGRLLVGRTELGERHRPTAEKPVGSG</sequence>
<evidence type="ECO:0000313" key="1">
    <source>
        <dbReference type="EMBL" id="GAA2629735.1"/>
    </source>
</evidence>
<evidence type="ECO:0000313" key="2">
    <source>
        <dbReference type="Proteomes" id="UP001500151"/>
    </source>
</evidence>
<protein>
    <submittedName>
        <fullName evidence="1">Uncharacterized protein</fullName>
    </submittedName>
</protein>
<dbReference type="EMBL" id="BAAASJ010000022">
    <property type="protein sequence ID" value="GAA2629735.1"/>
    <property type="molecule type" value="Genomic_DNA"/>
</dbReference>
<reference evidence="2" key="1">
    <citation type="journal article" date="2019" name="Int. J. Syst. Evol. Microbiol.">
        <title>The Global Catalogue of Microorganisms (GCM) 10K type strain sequencing project: providing services to taxonomists for standard genome sequencing and annotation.</title>
        <authorList>
            <consortium name="The Broad Institute Genomics Platform"/>
            <consortium name="The Broad Institute Genome Sequencing Center for Infectious Disease"/>
            <person name="Wu L."/>
            <person name="Ma J."/>
        </authorList>
    </citation>
    <scope>NUCLEOTIDE SEQUENCE [LARGE SCALE GENOMIC DNA]</scope>
    <source>
        <strain evidence="2">JCM 4524</strain>
    </source>
</reference>